<dbReference type="Proteomes" id="UP001642360">
    <property type="component" value="Unassembled WGS sequence"/>
</dbReference>
<comment type="caution">
    <text evidence="1">The sequence shown here is derived from an EMBL/GenBank/DDBJ whole genome shotgun (WGS) entry which is preliminary data.</text>
</comment>
<evidence type="ECO:0000313" key="2">
    <source>
        <dbReference type="Proteomes" id="UP001642360"/>
    </source>
</evidence>
<evidence type="ECO:0000313" key="1">
    <source>
        <dbReference type="EMBL" id="CAK9185902.1"/>
    </source>
</evidence>
<dbReference type="InterPro" id="IPR004158">
    <property type="entry name" value="DUF247_pln"/>
</dbReference>
<proteinExistence type="predicted"/>
<protein>
    <submittedName>
        <fullName evidence="1">Uncharacterized protein</fullName>
    </submittedName>
</protein>
<name>A0ABC8UZ35_9AQUA</name>
<dbReference type="Pfam" id="PF03140">
    <property type="entry name" value="DUF247"/>
    <property type="match status" value="1"/>
</dbReference>
<keyword evidence="2" id="KW-1185">Reference proteome</keyword>
<organism evidence="1 2">
    <name type="scientific">Ilex paraguariensis</name>
    <name type="common">yerba mate</name>
    <dbReference type="NCBI Taxonomy" id="185542"/>
    <lineage>
        <taxon>Eukaryota</taxon>
        <taxon>Viridiplantae</taxon>
        <taxon>Streptophyta</taxon>
        <taxon>Embryophyta</taxon>
        <taxon>Tracheophyta</taxon>
        <taxon>Spermatophyta</taxon>
        <taxon>Magnoliopsida</taxon>
        <taxon>eudicotyledons</taxon>
        <taxon>Gunneridae</taxon>
        <taxon>Pentapetalae</taxon>
        <taxon>asterids</taxon>
        <taxon>campanulids</taxon>
        <taxon>Aquifoliales</taxon>
        <taxon>Aquifoliaceae</taxon>
        <taxon>Ilex</taxon>
    </lineage>
</organism>
<accession>A0ABC8UZ35</accession>
<reference evidence="1 2" key="1">
    <citation type="submission" date="2024-02" db="EMBL/GenBank/DDBJ databases">
        <authorList>
            <person name="Vignale AGUSTIN F."/>
            <person name="Sosa J E."/>
            <person name="Modenutti C."/>
        </authorList>
    </citation>
    <scope>NUCLEOTIDE SEQUENCE [LARGE SCALE GENOMIC DNA]</scope>
</reference>
<gene>
    <name evidence="1" type="ORF">ILEXP_LOCUS56362</name>
</gene>
<dbReference type="EMBL" id="CAUOFW020009479">
    <property type="protein sequence ID" value="CAK9185902.1"/>
    <property type="molecule type" value="Genomic_DNA"/>
</dbReference>
<sequence>MNQLPFQVIQALMSNKYKKDEGENMINSFFDLPFALETTNKRRGSRDETPLHLLELVREKFLPDEKECGKGLNAYNKVLPRHSFDSAAELKAKGTHFKSSSTFCPTDISFTSFFGYGQLTLPPIVPAFS</sequence>
<dbReference type="AlphaFoldDB" id="A0ABC8UZ35"/>